<sequence length="261" mass="29426">MGNEVSAQRVTFGSCPPCPPYTQAQQETSLNTDTPSTKKRKHEDSEEYYSRKNVRKRRKLLVMDDGSHSILTFESLIVVLEFASLSSFRTICQNRKSEGIEKCGISSRKAETSDAVLNRLAETGETERETLEEIMGKVNGQKAWTGSNWNPILFWSTRTVKFGSKASPDMNGSTSSAAEDWGQVFVELKLPKNTVAYTPTWVQMSGSTRDDGDQENCSSKTQVEWLIEFNVVIYNFTFSMAMDNLMNVNYSQNCTTIDMNH</sequence>
<keyword evidence="3" id="KW-1185">Reference proteome</keyword>
<dbReference type="OrthoDB" id="3557180at2759"/>
<feature type="compositionally biased region" description="Polar residues" evidence="1">
    <location>
        <begin position="1"/>
        <end position="11"/>
    </location>
</feature>
<evidence type="ECO:0000256" key="1">
    <source>
        <dbReference type="SAM" id="MobiDB-lite"/>
    </source>
</evidence>
<evidence type="ECO:0000313" key="3">
    <source>
        <dbReference type="Proteomes" id="UP000297452"/>
    </source>
</evidence>
<gene>
    <name evidence="2" type="ORF">BOTNAR_0221g00150</name>
</gene>
<reference evidence="2 3" key="1">
    <citation type="submission" date="2017-12" db="EMBL/GenBank/DDBJ databases">
        <title>Comparative genomics of Botrytis spp.</title>
        <authorList>
            <person name="Valero-Jimenez C.A."/>
            <person name="Tapia P."/>
            <person name="Veloso J."/>
            <person name="Silva-Moreno E."/>
            <person name="Staats M."/>
            <person name="Valdes J.H."/>
            <person name="Van Kan J.A.L."/>
        </authorList>
    </citation>
    <scope>NUCLEOTIDE SEQUENCE [LARGE SCALE GENOMIC DNA]</scope>
    <source>
        <strain evidence="2 3">MUCL2120</strain>
    </source>
</reference>
<accession>A0A4Z1I5D0</accession>
<proteinExistence type="predicted"/>
<comment type="caution">
    <text evidence="2">The sequence shown here is derived from an EMBL/GenBank/DDBJ whole genome shotgun (WGS) entry which is preliminary data.</text>
</comment>
<feature type="compositionally biased region" description="Polar residues" evidence="1">
    <location>
        <begin position="22"/>
        <end position="35"/>
    </location>
</feature>
<dbReference type="EMBL" id="PQXJ01000221">
    <property type="protein sequence ID" value="TGO56515.1"/>
    <property type="molecule type" value="Genomic_DNA"/>
</dbReference>
<dbReference type="AlphaFoldDB" id="A0A4Z1I5D0"/>
<name>A0A4Z1I5D0_9HELO</name>
<protein>
    <submittedName>
        <fullName evidence="2">Uncharacterized protein</fullName>
    </submittedName>
</protein>
<dbReference type="Proteomes" id="UP000297452">
    <property type="component" value="Unassembled WGS sequence"/>
</dbReference>
<evidence type="ECO:0000313" key="2">
    <source>
        <dbReference type="EMBL" id="TGO56515.1"/>
    </source>
</evidence>
<organism evidence="2 3">
    <name type="scientific">Botryotinia narcissicola</name>
    <dbReference type="NCBI Taxonomy" id="278944"/>
    <lineage>
        <taxon>Eukaryota</taxon>
        <taxon>Fungi</taxon>
        <taxon>Dikarya</taxon>
        <taxon>Ascomycota</taxon>
        <taxon>Pezizomycotina</taxon>
        <taxon>Leotiomycetes</taxon>
        <taxon>Helotiales</taxon>
        <taxon>Sclerotiniaceae</taxon>
        <taxon>Botryotinia</taxon>
    </lineage>
</organism>
<feature type="region of interest" description="Disordered" evidence="1">
    <location>
        <begin position="1"/>
        <end position="50"/>
    </location>
</feature>